<evidence type="ECO:0000313" key="3">
    <source>
        <dbReference type="Proteomes" id="UP000310200"/>
    </source>
</evidence>
<dbReference type="AlphaFoldDB" id="A0A4S2KNE0"/>
<comment type="caution">
    <text evidence="2">The sequence shown here is derived from an EMBL/GenBank/DDBJ whole genome shotgun (WGS) entry which is preliminary data.</text>
</comment>
<organism evidence="2 3">
    <name type="scientific">Temnothorax longispinosus</name>
    <dbReference type="NCBI Taxonomy" id="300112"/>
    <lineage>
        <taxon>Eukaryota</taxon>
        <taxon>Metazoa</taxon>
        <taxon>Ecdysozoa</taxon>
        <taxon>Arthropoda</taxon>
        <taxon>Hexapoda</taxon>
        <taxon>Insecta</taxon>
        <taxon>Pterygota</taxon>
        <taxon>Neoptera</taxon>
        <taxon>Endopterygota</taxon>
        <taxon>Hymenoptera</taxon>
        <taxon>Apocrita</taxon>
        <taxon>Aculeata</taxon>
        <taxon>Formicoidea</taxon>
        <taxon>Formicidae</taxon>
        <taxon>Myrmicinae</taxon>
        <taxon>Temnothorax</taxon>
    </lineage>
</organism>
<evidence type="ECO:0000313" key="2">
    <source>
        <dbReference type="EMBL" id="TGZ51262.1"/>
    </source>
</evidence>
<dbReference type="Proteomes" id="UP000310200">
    <property type="component" value="Unassembled WGS sequence"/>
</dbReference>
<feature type="region of interest" description="Disordered" evidence="1">
    <location>
        <begin position="77"/>
        <end position="97"/>
    </location>
</feature>
<keyword evidence="3" id="KW-1185">Reference proteome</keyword>
<reference evidence="2 3" key="1">
    <citation type="journal article" date="2019" name="Philos. Trans. R. Soc. Lond., B, Biol. Sci.">
        <title>Ant behaviour and brain gene expression of defending hosts depend on the ecological success of the intruding social parasite.</title>
        <authorList>
            <person name="Kaur R."/>
            <person name="Stoldt M."/>
            <person name="Jongepier E."/>
            <person name="Feldmeyer B."/>
            <person name="Menzel F."/>
            <person name="Bornberg-Bauer E."/>
            <person name="Foitzik S."/>
        </authorList>
    </citation>
    <scope>NUCLEOTIDE SEQUENCE [LARGE SCALE GENOMIC DNA]</scope>
    <source>
        <tissue evidence="2">Whole body</tissue>
    </source>
</reference>
<dbReference type="EMBL" id="QBLH01001744">
    <property type="protein sequence ID" value="TGZ51262.1"/>
    <property type="molecule type" value="Genomic_DNA"/>
</dbReference>
<protein>
    <submittedName>
        <fullName evidence="2">Uncharacterized protein</fullName>
    </submittedName>
</protein>
<sequence length="199" mass="22358">MARLRCKDDDDRRSCRYWDALTWQRRRSQIAEEVLAASTHEELPLQNAFRDTARACHARPCSSSRFHVPISPSKSWVRRNPSLPDRMTGGSRGTPPGIRTEHLVVQHNGNRSGEGKGGLEGLERWGERVAAGYYHDKSSPSRLLPGYPGAWDRNSGGPVADRRAPIFFIPIPISPLWFVGPYRTELVRGGFNQKSTGTH</sequence>
<name>A0A4S2KNE0_9HYME</name>
<gene>
    <name evidence="2" type="ORF">DBV15_03149</name>
</gene>
<accession>A0A4S2KNE0</accession>
<evidence type="ECO:0000256" key="1">
    <source>
        <dbReference type="SAM" id="MobiDB-lite"/>
    </source>
</evidence>
<proteinExistence type="predicted"/>